<evidence type="ECO:0000313" key="3">
    <source>
        <dbReference type="EMBL" id="KAG5931450.1"/>
    </source>
</evidence>
<name>A0A9P7SEX5_9HYPO</name>
<dbReference type="GO" id="GO:0003697">
    <property type="term" value="F:single-stranded DNA binding"/>
    <property type="evidence" value="ECO:0007669"/>
    <property type="project" value="InterPro"/>
</dbReference>
<evidence type="ECO:0000313" key="4">
    <source>
        <dbReference type="Proteomes" id="UP000706124"/>
    </source>
</evidence>
<dbReference type="GO" id="GO:0061630">
    <property type="term" value="F:ubiquitin protein ligase activity"/>
    <property type="evidence" value="ECO:0007669"/>
    <property type="project" value="InterPro"/>
</dbReference>
<keyword evidence="4" id="KW-1185">Reference proteome</keyword>
<dbReference type="PANTHER" id="PTHR14134">
    <property type="entry name" value="E3 UBIQUITIN-PROTEIN LIGASE RAD18"/>
    <property type="match status" value="1"/>
</dbReference>
<dbReference type="SMART" id="SM00513">
    <property type="entry name" value="SAP"/>
    <property type="match status" value="1"/>
</dbReference>
<dbReference type="InterPro" id="IPR039577">
    <property type="entry name" value="Rad18"/>
</dbReference>
<comment type="caution">
    <text evidence="3">The sequence shown here is derived from an EMBL/GenBank/DDBJ whole genome shotgun (WGS) entry which is preliminary data.</text>
</comment>
<proteinExistence type="predicted"/>
<organism evidence="3 4">
    <name type="scientific">Claviceps pazoutovae</name>
    <dbReference type="NCBI Taxonomy" id="1649127"/>
    <lineage>
        <taxon>Eukaryota</taxon>
        <taxon>Fungi</taxon>
        <taxon>Dikarya</taxon>
        <taxon>Ascomycota</taxon>
        <taxon>Pezizomycotina</taxon>
        <taxon>Sordariomycetes</taxon>
        <taxon>Hypocreomycetidae</taxon>
        <taxon>Hypocreales</taxon>
        <taxon>Clavicipitaceae</taxon>
        <taxon>Claviceps</taxon>
    </lineage>
</organism>
<dbReference type="GO" id="GO:0006301">
    <property type="term" value="P:DNA damage tolerance"/>
    <property type="evidence" value="ECO:0007669"/>
    <property type="project" value="InterPro"/>
</dbReference>
<dbReference type="AlphaFoldDB" id="A0A9P7SEX5"/>
<evidence type="ECO:0000256" key="1">
    <source>
        <dbReference type="SAM" id="MobiDB-lite"/>
    </source>
</evidence>
<dbReference type="GO" id="GO:0005634">
    <property type="term" value="C:nucleus"/>
    <property type="evidence" value="ECO:0007669"/>
    <property type="project" value="TreeGrafter"/>
</dbReference>
<dbReference type="PROSITE" id="PS50800">
    <property type="entry name" value="SAP"/>
    <property type="match status" value="1"/>
</dbReference>
<dbReference type="GO" id="GO:0097505">
    <property type="term" value="C:Rad6-Rad18 complex"/>
    <property type="evidence" value="ECO:0007669"/>
    <property type="project" value="TreeGrafter"/>
</dbReference>
<dbReference type="GO" id="GO:0006513">
    <property type="term" value="P:protein monoubiquitination"/>
    <property type="evidence" value="ECO:0007669"/>
    <property type="project" value="InterPro"/>
</dbReference>
<protein>
    <recommendedName>
        <fullName evidence="2">SAP domain-containing protein</fullName>
    </recommendedName>
</protein>
<evidence type="ECO:0000259" key="2">
    <source>
        <dbReference type="PROSITE" id="PS50800"/>
    </source>
</evidence>
<accession>A0A9P7SEX5</accession>
<gene>
    <name evidence="3" type="ORF">E4U60_006062</name>
</gene>
<sequence>QQQQQQQQARQQVQHRNSIERLPALNYSILKEQGLRKKLAELGISSQGPRILLEQRHKEWINLWNANCDAADPKIRTELLQDLDVWEKTQGSRALTAGPVSLNVVMIKDKSFDGAGWAAKHKSSFKDLVASARNNIIKPSTLVKHLDEGEEEDETGKHMNSHQHIQQRVNHPQPLLAHAIRPDDVPQNMRQDATENG</sequence>
<dbReference type="OrthoDB" id="9049620at2759"/>
<dbReference type="EMBL" id="SRPO01000569">
    <property type="protein sequence ID" value="KAG5931450.1"/>
    <property type="molecule type" value="Genomic_DNA"/>
</dbReference>
<feature type="domain" description="SAP" evidence="2">
    <location>
        <begin position="27"/>
        <end position="61"/>
    </location>
</feature>
<dbReference type="InterPro" id="IPR003034">
    <property type="entry name" value="SAP_dom"/>
</dbReference>
<feature type="non-terminal residue" evidence="3">
    <location>
        <position position="1"/>
    </location>
</feature>
<feature type="region of interest" description="Disordered" evidence="1">
    <location>
        <begin position="146"/>
        <end position="168"/>
    </location>
</feature>
<dbReference type="Proteomes" id="UP000706124">
    <property type="component" value="Unassembled WGS sequence"/>
</dbReference>
<dbReference type="PANTHER" id="PTHR14134:SF2">
    <property type="entry name" value="E3 UBIQUITIN-PROTEIN LIGASE RAD18"/>
    <property type="match status" value="1"/>
</dbReference>
<reference evidence="3 4" key="1">
    <citation type="journal article" date="2020" name="bioRxiv">
        <title>Whole genome comparisons of ergot fungi reveals the divergence and evolution of species within the genus Claviceps are the result of varying mechanisms driving genome evolution and host range expansion.</title>
        <authorList>
            <person name="Wyka S.A."/>
            <person name="Mondo S.J."/>
            <person name="Liu M."/>
            <person name="Dettman J."/>
            <person name="Nalam V."/>
            <person name="Broders K.D."/>
        </authorList>
    </citation>
    <scope>NUCLEOTIDE SEQUENCE [LARGE SCALE GENOMIC DNA]</scope>
    <source>
        <strain evidence="3 4">CCC 1485</strain>
    </source>
</reference>